<comment type="caution">
    <text evidence="2">The sequence shown here is derived from an EMBL/GenBank/DDBJ whole genome shotgun (WGS) entry which is preliminary data.</text>
</comment>
<keyword evidence="3" id="KW-1185">Reference proteome</keyword>
<dbReference type="PANTHER" id="PTHR34818">
    <property type="entry name" value="PROTEIN BLI-3"/>
    <property type="match status" value="1"/>
</dbReference>
<sequence>MTDPTVAKAQANASTLSPQQKLEEAVEVIKDIKVAMFTSRAPDGKLASRAMQPTHIDSLGTLITFWSNLDSGKHDDIENDPQVNVSFIQPKTGDWVSVAGRAVINKDPALKKKHWSSAVSAWFDKSDKPGHTGSHDDARAVLIEVHPEEIRVFKAHGKLKFLAETAKAAVSGQAAAGGQLITITSDELQLASKVTGHH</sequence>
<evidence type="ECO:0000313" key="2">
    <source>
        <dbReference type="EMBL" id="KAK0545557.1"/>
    </source>
</evidence>
<evidence type="ECO:0000313" key="3">
    <source>
        <dbReference type="Proteomes" id="UP001176517"/>
    </source>
</evidence>
<dbReference type="InterPro" id="IPR012349">
    <property type="entry name" value="Split_barrel_FMN-bd"/>
</dbReference>
<gene>
    <name evidence="2" type="ORF">OC846_005609</name>
</gene>
<dbReference type="Proteomes" id="UP001176517">
    <property type="component" value="Unassembled WGS sequence"/>
</dbReference>
<name>A0AAN6GQ77_9BASI</name>
<evidence type="ECO:0000259" key="1">
    <source>
        <dbReference type="Pfam" id="PF16242"/>
    </source>
</evidence>
<feature type="domain" description="General stress protein FMN-binding split barrel" evidence="1">
    <location>
        <begin position="22"/>
        <end position="174"/>
    </location>
</feature>
<dbReference type="Gene3D" id="2.30.110.10">
    <property type="entry name" value="Electron Transport, Fmn-binding Protein, Chain A"/>
    <property type="match status" value="1"/>
</dbReference>
<dbReference type="InterPro" id="IPR038725">
    <property type="entry name" value="YdaG_split_barrel_FMN-bd"/>
</dbReference>
<protein>
    <recommendedName>
        <fullName evidence="1">General stress protein FMN-binding split barrel domain-containing protein</fullName>
    </recommendedName>
</protein>
<dbReference type="PANTHER" id="PTHR34818:SF1">
    <property type="entry name" value="PROTEIN BLI-3"/>
    <property type="match status" value="1"/>
</dbReference>
<dbReference type="EMBL" id="JAPDMZ010000225">
    <property type="protein sequence ID" value="KAK0545557.1"/>
    <property type="molecule type" value="Genomic_DNA"/>
</dbReference>
<reference evidence="2" key="1">
    <citation type="journal article" date="2023" name="PhytoFront">
        <title>Draft Genome Resources of Seven Strains of Tilletia horrida, Causal Agent of Kernel Smut of Rice.</title>
        <authorList>
            <person name="Khanal S."/>
            <person name="Antony Babu S."/>
            <person name="Zhou X.G."/>
        </authorList>
    </citation>
    <scope>NUCLEOTIDE SEQUENCE</scope>
    <source>
        <strain evidence="2">TX6</strain>
    </source>
</reference>
<proteinExistence type="predicted"/>
<dbReference type="SUPFAM" id="SSF50475">
    <property type="entry name" value="FMN-binding split barrel"/>
    <property type="match status" value="1"/>
</dbReference>
<dbReference type="AlphaFoldDB" id="A0AAN6GQ77"/>
<dbReference type="Pfam" id="PF16242">
    <property type="entry name" value="Pyrid_ox_like"/>
    <property type="match status" value="1"/>
</dbReference>
<accession>A0AAN6GQ77</accession>
<organism evidence="2 3">
    <name type="scientific">Tilletia horrida</name>
    <dbReference type="NCBI Taxonomy" id="155126"/>
    <lineage>
        <taxon>Eukaryota</taxon>
        <taxon>Fungi</taxon>
        <taxon>Dikarya</taxon>
        <taxon>Basidiomycota</taxon>
        <taxon>Ustilaginomycotina</taxon>
        <taxon>Exobasidiomycetes</taxon>
        <taxon>Tilletiales</taxon>
        <taxon>Tilletiaceae</taxon>
        <taxon>Tilletia</taxon>
    </lineage>
</organism>
<dbReference type="InterPro" id="IPR052917">
    <property type="entry name" value="Stress-Dev_Protein"/>
</dbReference>